<reference evidence="3 4" key="1">
    <citation type="journal article" date="2011" name="Stand. Genomic Sci.">
        <title>Complete genome sequence of Thermomonospora curvata type strain (B9).</title>
        <authorList>
            <person name="Chertkov O."/>
            <person name="Sikorski J."/>
            <person name="Nolan M."/>
            <person name="Lapidus A."/>
            <person name="Lucas S."/>
            <person name="Del Rio T.G."/>
            <person name="Tice H."/>
            <person name="Cheng J.F."/>
            <person name="Goodwin L."/>
            <person name="Pitluck S."/>
            <person name="Liolios K."/>
            <person name="Ivanova N."/>
            <person name="Mavromatis K."/>
            <person name="Mikhailova N."/>
            <person name="Ovchinnikova G."/>
            <person name="Pati A."/>
            <person name="Chen A."/>
            <person name="Palaniappan K."/>
            <person name="Djao O.D."/>
            <person name="Land M."/>
            <person name="Hauser L."/>
            <person name="Chang Y.J."/>
            <person name="Jeffries C.D."/>
            <person name="Brettin T."/>
            <person name="Han C."/>
            <person name="Detter J.C."/>
            <person name="Rohde M."/>
            <person name="Goker M."/>
            <person name="Woyke T."/>
            <person name="Bristow J."/>
            <person name="Eisen J.A."/>
            <person name="Markowitz V."/>
            <person name="Hugenholtz P."/>
            <person name="Klenk H.P."/>
            <person name="Kyrpides N.C."/>
        </authorList>
    </citation>
    <scope>NUCLEOTIDE SEQUENCE [LARGE SCALE GENOMIC DNA]</scope>
    <source>
        <strain evidence="4">ATCC 19995 / DSM 43183 / JCM 3096 / KCTC 9072 / NBRC 15933 / NCIMB 10081 / Henssen B9</strain>
    </source>
</reference>
<dbReference type="OrthoDB" id="4655264at2"/>
<feature type="domain" description="Mce/MlaD" evidence="1">
    <location>
        <begin position="37"/>
        <end position="114"/>
    </location>
</feature>
<evidence type="ECO:0000259" key="2">
    <source>
        <dbReference type="Pfam" id="PF11887"/>
    </source>
</evidence>
<name>D1A3J0_THECD</name>
<proteinExistence type="predicted"/>
<feature type="domain" description="Mammalian cell entry C-terminal" evidence="2">
    <location>
        <begin position="123"/>
        <end position="231"/>
    </location>
</feature>
<organism evidence="3 4">
    <name type="scientific">Thermomonospora curvata (strain ATCC 19995 / DSM 43183 / JCM 3096 / KCTC 9072 / NBRC 15933 / NCIMB 10081 / Henssen B9)</name>
    <dbReference type="NCBI Taxonomy" id="471852"/>
    <lineage>
        <taxon>Bacteria</taxon>
        <taxon>Bacillati</taxon>
        <taxon>Actinomycetota</taxon>
        <taxon>Actinomycetes</taxon>
        <taxon>Streptosporangiales</taxon>
        <taxon>Thermomonosporaceae</taxon>
        <taxon>Thermomonospora</taxon>
    </lineage>
</organism>
<evidence type="ECO:0000313" key="4">
    <source>
        <dbReference type="Proteomes" id="UP000001918"/>
    </source>
</evidence>
<dbReference type="STRING" id="471852.Tcur_0518"/>
<sequence length="337" mass="34835">MNGEMSLRRKLVITAITLATAAALLHVLLARPFADPGTRLVAEFGRAGQGLGDNAPVKIRGMDVGKVTKVELTAAGRVRVTMHIDRKVRVPDTVTAAIEPTSVFGPKFVNLKPGPHEHSGPFLASGATITRTADPRDLSDLLGDAGATLAAVDPDEVATIINTLAQGLDGQGRKLRQTIDSTGVLLNVAHRNRGNARRFLADGADLAETAAASGGDLLTIVSDANTLISETAAGGEDRVGRFADGLSQVSALAAGGFDRRSGQLGEGFRSGERAVAILYSQLGLLGDGVRAANQILPAYGELTSVPGVGGKNYLNAHGWLPGSPCELIIGLCGRGGR</sequence>
<evidence type="ECO:0000313" key="3">
    <source>
        <dbReference type="EMBL" id="ACY96115.1"/>
    </source>
</evidence>
<dbReference type="AlphaFoldDB" id="D1A3J0"/>
<dbReference type="Proteomes" id="UP000001918">
    <property type="component" value="Chromosome"/>
</dbReference>
<dbReference type="NCBIfam" id="TIGR00996">
    <property type="entry name" value="Mtu_fam_mce"/>
    <property type="match status" value="1"/>
</dbReference>
<dbReference type="Pfam" id="PF11887">
    <property type="entry name" value="Mce4_CUP1"/>
    <property type="match status" value="1"/>
</dbReference>
<dbReference type="InterPro" id="IPR003399">
    <property type="entry name" value="Mce/MlaD"/>
</dbReference>
<evidence type="ECO:0000259" key="1">
    <source>
        <dbReference type="Pfam" id="PF02470"/>
    </source>
</evidence>
<protein>
    <submittedName>
        <fullName evidence="3">Virulence factor Mce family protein</fullName>
    </submittedName>
</protein>
<keyword evidence="4" id="KW-1185">Reference proteome</keyword>
<dbReference type="Pfam" id="PF02470">
    <property type="entry name" value="MlaD"/>
    <property type="match status" value="1"/>
</dbReference>
<dbReference type="KEGG" id="tcu:Tcur_0518"/>
<accession>D1A3J0</accession>
<dbReference type="RefSeq" id="WP_012850899.1">
    <property type="nucleotide sequence ID" value="NC_013510.1"/>
</dbReference>
<dbReference type="PANTHER" id="PTHR33371">
    <property type="entry name" value="INTERMEMBRANE PHOSPHOLIPID TRANSPORT SYSTEM BINDING PROTEIN MLAD-RELATED"/>
    <property type="match status" value="1"/>
</dbReference>
<dbReference type="InterPro" id="IPR052336">
    <property type="entry name" value="MlaD_Phospholipid_Transporter"/>
</dbReference>
<gene>
    <name evidence="3" type="ordered locus">Tcur_0518</name>
</gene>
<dbReference type="EMBL" id="CP001738">
    <property type="protein sequence ID" value="ACY96115.1"/>
    <property type="molecule type" value="Genomic_DNA"/>
</dbReference>
<dbReference type="eggNOG" id="COG1463">
    <property type="taxonomic scope" value="Bacteria"/>
</dbReference>
<dbReference type="PANTHER" id="PTHR33371:SF4">
    <property type="entry name" value="INTERMEMBRANE PHOSPHOLIPID TRANSPORT SYSTEM BINDING PROTEIN MLAD"/>
    <property type="match status" value="1"/>
</dbReference>
<dbReference type="HOGENOM" id="CLU_040159_2_0_11"/>
<dbReference type="InterPro" id="IPR005693">
    <property type="entry name" value="Mce"/>
</dbReference>
<dbReference type="InterPro" id="IPR024516">
    <property type="entry name" value="Mce_C"/>
</dbReference>